<dbReference type="EMBL" id="JAENHL010000008">
    <property type="protein sequence ID" value="MBK1869488.1"/>
    <property type="molecule type" value="Genomic_DNA"/>
</dbReference>
<protein>
    <submittedName>
        <fullName evidence="1">Glutathione S-transferase family protein</fullName>
    </submittedName>
</protein>
<keyword evidence="2" id="KW-1185">Reference proteome</keyword>
<accession>A0ACC5RA03</accession>
<gene>
    <name evidence="1" type="ORF">JHL16_24220</name>
</gene>
<evidence type="ECO:0000313" key="2">
    <source>
        <dbReference type="Proteomes" id="UP000616151"/>
    </source>
</evidence>
<evidence type="ECO:0000313" key="1">
    <source>
        <dbReference type="EMBL" id="MBK1869488.1"/>
    </source>
</evidence>
<sequence length="209" mass="23440">MILVGQYDSPYVRRVAVTLHHYHLRFERNRLSVFHPGMVDINPLMRIPSLVIDGDETLHDSGAIIDYLDEMVGPQKALTPRSGEERRKVLQVIALATGAIDKTLAVVYERHFHLAAGIAHEWTVRCMAQLSGALVHLDAHANGPWYFGRKFTQADVTLACLIGYLKLRLPEAFPAGRYPHLEKLAERCEALDAFIKAKPAPDELMPAKP</sequence>
<organism evidence="1 2">
    <name type="scientific">Taklimakanibacter albus</name>
    <dbReference type="NCBI Taxonomy" id="2800327"/>
    <lineage>
        <taxon>Bacteria</taxon>
        <taxon>Pseudomonadati</taxon>
        <taxon>Pseudomonadota</taxon>
        <taxon>Alphaproteobacteria</taxon>
        <taxon>Hyphomicrobiales</taxon>
        <taxon>Aestuariivirgaceae</taxon>
        <taxon>Taklimakanibacter</taxon>
    </lineage>
</organism>
<reference evidence="1" key="1">
    <citation type="submission" date="2021-01" db="EMBL/GenBank/DDBJ databases">
        <authorList>
            <person name="Sun Q."/>
        </authorList>
    </citation>
    <scope>NUCLEOTIDE SEQUENCE</scope>
    <source>
        <strain evidence="1">YIM B02566</strain>
    </source>
</reference>
<dbReference type="Proteomes" id="UP000616151">
    <property type="component" value="Unassembled WGS sequence"/>
</dbReference>
<proteinExistence type="predicted"/>
<name>A0ACC5RA03_9HYPH</name>
<comment type="caution">
    <text evidence="1">The sequence shown here is derived from an EMBL/GenBank/DDBJ whole genome shotgun (WGS) entry which is preliminary data.</text>
</comment>